<name>A0A5E5AVD3_9BURK</name>
<gene>
    <name evidence="6" type="primary">kmo</name>
    <name evidence="6" type="ORF">PSP31121_00694</name>
</gene>
<feature type="domain" description="FAD-binding" evidence="5">
    <location>
        <begin position="6"/>
        <end position="333"/>
    </location>
</feature>
<dbReference type="PANTHER" id="PTHR46972">
    <property type="entry name" value="MONOOXYGENASE ASQM-RELATED"/>
    <property type="match status" value="1"/>
</dbReference>
<dbReference type="InterPro" id="IPR002938">
    <property type="entry name" value="FAD-bd"/>
</dbReference>
<dbReference type="EC" id="1.14.13.9" evidence="6"/>
<evidence type="ECO:0000259" key="5">
    <source>
        <dbReference type="Pfam" id="PF01494"/>
    </source>
</evidence>
<keyword evidence="3 6" id="KW-0560">Oxidoreductase</keyword>
<dbReference type="EMBL" id="CABPSR010000001">
    <property type="protein sequence ID" value="VVE76130.1"/>
    <property type="molecule type" value="Genomic_DNA"/>
</dbReference>
<dbReference type="GO" id="GO:0004502">
    <property type="term" value="F:kynurenine 3-monooxygenase activity"/>
    <property type="evidence" value="ECO:0007669"/>
    <property type="project" value="UniProtKB-EC"/>
</dbReference>
<evidence type="ECO:0000313" key="7">
    <source>
        <dbReference type="Proteomes" id="UP000335538"/>
    </source>
</evidence>
<sequence>MSQKPVIVIVGAGPAGLVAANMLCRDGFDVTVFEADASATSRDQGGMLDLHVPDGQLALKKAGLFDAYMAIARHDDQELRDIDWATGETLIEDIPAPGTGDSPEIDRLVLRELLLEPLPAGTVIWGARVVGVGKTPGGRRVVQLHDGRTHECDLVIGADGAGSAVRAALTDVRPVYTGVTFVELWFSDVERRHADVAALVGHGTLMSVGNGPGSGTALFAQRNGNDVIRSYAAFRTHADDTDRPEKTLADITRQALLARFPGWSPRLLPLIEDAERIAAIRPIVGLPPGTRWPSTSGLTLVGDAAHVMPPMGVGVNLAMLDAAELAEAIAGASDWQAAVRAQETVMLDRAAQIGAECARAFSAWFGHSERHALPSALPSTLPLTIHEQRR</sequence>
<dbReference type="Gene3D" id="3.50.50.60">
    <property type="entry name" value="FAD/NAD(P)-binding domain"/>
    <property type="match status" value="1"/>
</dbReference>
<reference evidence="6 7" key="1">
    <citation type="submission" date="2019-08" db="EMBL/GenBank/DDBJ databases">
        <authorList>
            <person name="Peeters C."/>
        </authorList>
    </citation>
    <scope>NUCLEOTIDE SEQUENCE [LARGE SCALE GENOMIC DNA]</scope>
    <source>
        <strain evidence="6 7">LMG 31121</strain>
    </source>
</reference>
<evidence type="ECO:0000256" key="3">
    <source>
        <dbReference type="ARBA" id="ARBA00023002"/>
    </source>
</evidence>
<evidence type="ECO:0000256" key="4">
    <source>
        <dbReference type="ARBA" id="ARBA00023033"/>
    </source>
</evidence>
<accession>A0A5E5AVD3</accession>
<keyword evidence="4 6" id="KW-0503">Monooxygenase</keyword>
<dbReference type="Proteomes" id="UP000335538">
    <property type="component" value="Unassembled WGS sequence"/>
</dbReference>
<evidence type="ECO:0000256" key="1">
    <source>
        <dbReference type="ARBA" id="ARBA00022630"/>
    </source>
</evidence>
<dbReference type="InterPro" id="IPR036188">
    <property type="entry name" value="FAD/NAD-bd_sf"/>
</dbReference>
<proteinExistence type="predicted"/>
<dbReference type="SUPFAM" id="SSF51905">
    <property type="entry name" value="FAD/NAD(P)-binding domain"/>
    <property type="match status" value="1"/>
</dbReference>
<keyword evidence="1" id="KW-0285">Flavoprotein</keyword>
<dbReference type="GO" id="GO:0071949">
    <property type="term" value="F:FAD binding"/>
    <property type="evidence" value="ECO:0007669"/>
    <property type="project" value="InterPro"/>
</dbReference>
<protein>
    <submittedName>
        <fullName evidence="6">Kynurenine 3-monooxygenase</fullName>
        <ecNumber evidence="6">1.14.13.9</ecNumber>
    </submittedName>
</protein>
<dbReference type="PRINTS" id="PR00420">
    <property type="entry name" value="RNGMNOXGNASE"/>
</dbReference>
<dbReference type="PANTHER" id="PTHR46972:SF1">
    <property type="entry name" value="FAD DEPENDENT OXIDOREDUCTASE DOMAIN-CONTAINING PROTEIN"/>
    <property type="match status" value="1"/>
</dbReference>
<evidence type="ECO:0000313" key="6">
    <source>
        <dbReference type="EMBL" id="VVE76130.1"/>
    </source>
</evidence>
<organism evidence="6 7">
    <name type="scientific">Pandoraea sputorum</name>
    <dbReference type="NCBI Taxonomy" id="93222"/>
    <lineage>
        <taxon>Bacteria</taxon>
        <taxon>Pseudomonadati</taxon>
        <taxon>Pseudomonadota</taxon>
        <taxon>Betaproteobacteria</taxon>
        <taxon>Burkholderiales</taxon>
        <taxon>Burkholderiaceae</taxon>
        <taxon>Pandoraea</taxon>
    </lineage>
</organism>
<keyword evidence="2" id="KW-0274">FAD</keyword>
<evidence type="ECO:0000256" key="2">
    <source>
        <dbReference type="ARBA" id="ARBA00022827"/>
    </source>
</evidence>
<dbReference type="RefSeq" id="WP_150808166.1">
    <property type="nucleotide sequence ID" value="NZ_CABPSR010000001.1"/>
</dbReference>
<dbReference type="AlphaFoldDB" id="A0A5E5AVD3"/>
<dbReference type="Pfam" id="PF01494">
    <property type="entry name" value="FAD_binding_3"/>
    <property type="match status" value="1"/>
</dbReference>